<dbReference type="AlphaFoldDB" id="A0A2P4Y447"/>
<dbReference type="InterPro" id="IPR024654">
    <property type="entry name" value="Calcineurin-like_PHP_lpxH"/>
</dbReference>
<keyword evidence="5" id="KW-1185">Reference proteome</keyword>
<sequence length="149" mass="16346">MASGFGELVLVVGDSHIPSRASEIPEKFQKMLVPNKMQHVLCTGNLVTKEQFNELRDLAPNVHVVAGDCDQMNVDILVTGHTHESHIRTEQGKWFVNPGSITGAFSSFASDVIPSFMLMALQGPKVVAFLYELKGDNVVVSKSEFTKET</sequence>
<dbReference type="Gene3D" id="3.60.21.10">
    <property type="match status" value="2"/>
</dbReference>
<dbReference type="InterPro" id="IPR029052">
    <property type="entry name" value="Metallo-depent_PP-like"/>
</dbReference>
<name>A0A2P4Y447_9STRA</name>
<comment type="similarity">
    <text evidence="1">Belongs to the VPS29 family.</text>
</comment>
<reference evidence="4 5" key="1">
    <citation type="journal article" date="2017" name="Genome Biol. Evol.">
        <title>Phytophthora megakarya and P. palmivora, closely related causal agents of cacao black pod rot, underwent increases in genome sizes and gene numbers by different mechanisms.</title>
        <authorList>
            <person name="Ali S.S."/>
            <person name="Shao J."/>
            <person name="Lary D.J."/>
            <person name="Kronmiller B."/>
            <person name="Shen D."/>
            <person name="Strem M.D."/>
            <person name="Amoako-Attah I."/>
            <person name="Akrofi A.Y."/>
            <person name="Begoude B.A."/>
            <person name="Ten Hoopen G.M."/>
            <person name="Coulibaly K."/>
            <person name="Kebe B.I."/>
            <person name="Melnick R.L."/>
            <person name="Guiltinan M.J."/>
            <person name="Tyler B.M."/>
            <person name="Meinhardt L.W."/>
            <person name="Bailey B.A."/>
        </authorList>
    </citation>
    <scope>NUCLEOTIDE SEQUENCE [LARGE SCALE GENOMIC DNA]</scope>
    <source>
        <strain evidence="5">sbr112.9</strain>
    </source>
</reference>
<evidence type="ECO:0000259" key="3">
    <source>
        <dbReference type="Pfam" id="PF12850"/>
    </source>
</evidence>
<dbReference type="Proteomes" id="UP000237271">
    <property type="component" value="Unassembled WGS sequence"/>
</dbReference>
<dbReference type="OrthoDB" id="10258130at2759"/>
<protein>
    <recommendedName>
        <fullName evidence="2">Vacuolar protein sorting-associated protein 29</fullName>
    </recommendedName>
</protein>
<dbReference type="SUPFAM" id="SSF56300">
    <property type="entry name" value="Metallo-dependent phosphatases"/>
    <property type="match status" value="1"/>
</dbReference>
<feature type="domain" description="Calcineurin-like phosphoesterase" evidence="3">
    <location>
        <begin position="9"/>
        <end position="70"/>
    </location>
</feature>
<gene>
    <name evidence="4" type="ORF">PHPALM_10809</name>
</gene>
<evidence type="ECO:0000256" key="1">
    <source>
        <dbReference type="ARBA" id="ARBA00005945"/>
    </source>
</evidence>
<evidence type="ECO:0000313" key="5">
    <source>
        <dbReference type="Proteomes" id="UP000237271"/>
    </source>
</evidence>
<organism evidence="4 5">
    <name type="scientific">Phytophthora palmivora</name>
    <dbReference type="NCBI Taxonomy" id="4796"/>
    <lineage>
        <taxon>Eukaryota</taxon>
        <taxon>Sar</taxon>
        <taxon>Stramenopiles</taxon>
        <taxon>Oomycota</taxon>
        <taxon>Peronosporomycetes</taxon>
        <taxon>Peronosporales</taxon>
        <taxon>Peronosporaceae</taxon>
        <taxon>Phytophthora</taxon>
    </lineage>
</organism>
<accession>A0A2P4Y447</accession>
<dbReference type="EMBL" id="NCKW01005755">
    <property type="protein sequence ID" value="POM72469.1"/>
    <property type="molecule type" value="Genomic_DNA"/>
</dbReference>
<evidence type="ECO:0000256" key="2">
    <source>
        <dbReference type="ARBA" id="ARBA00017767"/>
    </source>
</evidence>
<comment type="caution">
    <text evidence="4">The sequence shown here is derived from an EMBL/GenBank/DDBJ whole genome shotgun (WGS) entry which is preliminary data.</text>
</comment>
<dbReference type="Pfam" id="PF12850">
    <property type="entry name" value="Metallophos_2"/>
    <property type="match status" value="2"/>
</dbReference>
<dbReference type="PANTHER" id="PTHR11124">
    <property type="entry name" value="VACUOLAR SORTING PROTEIN VPS29"/>
    <property type="match status" value="1"/>
</dbReference>
<feature type="domain" description="Calcineurin-like phosphoesterase" evidence="3">
    <location>
        <begin position="73"/>
        <end position="105"/>
    </location>
</feature>
<evidence type="ECO:0000313" key="4">
    <source>
        <dbReference type="EMBL" id="POM72469.1"/>
    </source>
</evidence>
<dbReference type="InterPro" id="IPR000979">
    <property type="entry name" value="Phosphodiesterase_MJ0936/Vps29"/>
</dbReference>
<proteinExistence type="inferred from homology"/>